<dbReference type="HOGENOM" id="CLU_1273389_0_0_1"/>
<keyword evidence="3" id="KW-1185">Reference proteome</keyword>
<protein>
    <submittedName>
        <fullName evidence="2">Uncharacterized protein</fullName>
    </submittedName>
</protein>
<dbReference type="EMBL" id="GL732536">
    <property type="protein sequence ID" value="EFX83561.1"/>
    <property type="molecule type" value="Genomic_DNA"/>
</dbReference>
<feature type="region of interest" description="Disordered" evidence="1">
    <location>
        <begin position="193"/>
        <end position="217"/>
    </location>
</feature>
<dbReference type="KEGG" id="dpx:DAPPUDRAFT_100137"/>
<accession>E9G9H1</accession>
<evidence type="ECO:0000256" key="1">
    <source>
        <dbReference type="SAM" id="MobiDB-lite"/>
    </source>
</evidence>
<organism evidence="2 3">
    <name type="scientific">Daphnia pulex</name>
    <name type="common">Water flea</name>
    <dbReference type="NCBI Taxonomy" id="6669"/>
    <lineage>
        <taxon>Eukaryota</taxon>
        <taxon>Metazoa</taxon>
        <taxon>Ecdysozoa</taxon>
        <taxon>Arthropoda</taxon>
        <taxon>Crustacea</taxon>
        <taxon>Branchiopoda</taxon>
        <taxon>Diplostraca</taxon>
        <taxon>Cladocera</taxon>
        <taxon>Anomopoda</taxon>
        <taxon>Daphniidae</taxon>
        <taxon>Daphnia</taxon>
    </lineage>
</organism>
<evidence type="ECO:0000313" key="2">
    <source>
        <dbReference type="EMBL" id="EFX83561.1"/>
    </source>
</evidence>
<name>E9G9H1_DAPPU</name>
<proteinExistence type="predicted"/>
<reference evidence="2 3" key="1">
    <citation type="journal article" date="2011" name="Science">
        <title>The ecoresponsive genome of Daphnia pulex.</title>
        <authorList>
            <person name="Colbourne J.K."/>
            <person name="Pfrender M.E."/>
            <person name="Gilbert D."/>
            <person name="Thomas W.K."/>
            <person name="Tucker A."/>
            <person name="Oakley T.H."/>
            <person name="Tokishita S."/>
            <person name="Aerts A."/>
            <person name="Arnold G.J."/>
            <person name="Basu M.K."/>
            <person name="Bauer D.J."/>
            <person name="Caceres C.E."/>
            <person name="Carmel L."/>
            <person name="Casola C."/>
            <person name="Choi J.H."/>
            <person name="Detter J.C."/>
            <person name="Dong Q."/>
            <person name="Dusheyko S."/>
            <person name="Eads B.D."/>
            <person name="Frohlich T."/>
            <person name="Geiler-Samerotte K.A."/>
            <person name="Gerlach D."/>
            <person name="Hatcher P."/>
            <person name="Jogdeo S."/>
            <person name="Krijgsveld J."/>
            <person name="Kriventseva E.V."/>
            <person name="Kultz D."/>
            <person name="Laforsch C."/>
            <person name="Lindquist E."/>
            <person name="Lopez J."/>
            <person name="Manak J.R."/>
            <person name="Muller J."/>
            <person name="Pangilinan J."/>
            <person name="Patwardhan R.P."/>
            <person name="Pitluck S."/>
            <person name="Pritham E.J."/>
            <person name="Rechtsteiner A."/>
            <person name="Rho M."/>
            <person name="Rogozin I.B."/>
            <person name="Sakarya O."/>
            <person name="Salamov A."/>
            <person name="Schaack S."/>
            <person name="Shapiro H."/>
            <person name="Shiga Y."/>
            <person name="Skalitzky C."/>
            <person name="Smith Z."/>
            <person name="Souvorov A."/>
            <person name="Sung W."/>
            <person name="Tang Z."/>
            <person name="Tsuchiya D."/>
            <person name="Tu H."/>
            <person name="Vos H."/>
            <person name="Wang M."/>
            <person name="Wolf Y.I."/>
            <person name="Yamagata H."/>
            <person name="Yamada T."/>
            <person name="Ye Y."/>
            <person name="Shaw J.R."/>
            <person name="Andrews J."/>
            <person name="Crease T.J."/>
            <person name="Tang H."/>
            <person name="Lucas S.M."/>
            <person name="Robertson H.M."/>
            <person name="Bork P."/>
            <person name="Koonin E.V."/>
            <person name="Zdobnov E.M."/>
            <person name="Grigoriev I.V."/>
            <person name="Lynch M."/>
            <person name="Boore J.L."/>
        </authorList>
    </citation>
    <scope>NUCLEOTIDE SEQUENCE [LARGE SCALE GENOMIC DNA]</scope>
</reference>
<dbReference type="InParanoid" id="E9G9H1"/>
<sequence length="217" mass="24194">MAPNYARTIIKRHLTRIVKLAKAYKTTDMTLEAFNEVEKLEKKLDGFHKTYEIFSKRIQDAMYKEGVDQATIDADFDTIIQTMDEVNFAKIIGIKNKRREWLNKLEDEAILKFLQQQAANHAATQAQLNHDIISQVSAAISTAYSVPVAPGDVNLSPTASQKQASQTNTVELILKTLITSQFAAVSVPNPTPPVMSSLTTESCSFPNTPSYQSKENI</sequence>
<evidence type="ECO:0000313" key="3">
    <source>
        <dbReference type="Proteomes" id="UP000000305"/>
    </source>
</evidence>
<dbReference type="AlphaFoldDB" id="E9G9H1"/>
<gene>
    <name evidence="2" type="ORF">DAPPUDRAFT_100137</name>
</gene>
<dbReference type="Proteomes" id="UP000000305">
    <property type="component" value="Unassembled WGS sequence"/>
</dbReference>
<dbReference type="PANTHER" id="PTHR22954">
    <property type="entry name" value="RETROVIRAL PROTEASE-RELATED"/>
    <property type="match status" value="1"/>
</dbReference>
<dbReference type="PhylomeDB" id="E9G9H1"/>
<dbReference type="PANTHER" id="PTHR22954:SF3">
    <property type="entry name" value="PROTEIN CBG08539"/>
    <property type="match status" value="1"/>
</dbReference>
<feature type="compositionally biased region" description="Polar residues" evidence="1">
    <location>
        <begin position="194"/>
        <end position="217"/>
    </location>
</feature>